<keyword evidence="5" id="KW-1185">Reference proteome</keyword>
<dbReference type="GO" id="GO:0004674">
    <property type="term" value="F:protein serine/threonine kinase activity"/>
    <property type="evidence" value="ECO:0007669"/>
    <property type="project" value="UniProtKB-KW"/>
</dbReference>
<dbReference type="Gene3D" id="3.30.565.10">
    <property type="entry name" value="Histidine kinase-like ATPase, C-terminal domain"/>
    <property type="match status" value="1"/>
</dbReference>
<dbReference type="EMBL" id="BOOU01000015">
    <property type="protein sequence ID" value="GII76304.1"/>
    <property type="molecule type" value="Genomic_DNA"/>
</dbReference>
<dbReference type="InterPro" id="IPR036890">
    <property type="entry name" value="HATPase_C_sf"/>
</dbReference>
<feature type="domain" description="Histidine kinase/HSP90-like ATPase" evidence="3">
    <location>
        <begin position="40"/>
        <end position="164"/>
    </location>
</feature>
<organism evidence="4 5">
    <name type="scientific">Sphaerisporangium rufum</name>
    <dbReference type="NCBI Taxonomy" id="1381558"/>
    <lineage>
        <taxon>Bacteria</taxon>
        <taxon>Bacillati</taxon>
        <taxon>Actinomycetota</taxon>
        <taxon>Actinomycetes</taxon>
        <taxon>Streptosporangiales</taxon>
        <taxon>Streptosporangiaceae</taxon>
        <taxon>Sphaerisporangium</taxon>
    </lineage>
</organism>
<dbReference type="Pfam" id="PF13581">
    <property type="entry name" value="HATPase_c_2"/>
    <property type="match status" value="1"/>
</dbReference>
<feature type="region of interest" description="Disordered" evidence="2">
    <location>
        <begin position="1"/>
        <end position="24"/>
    </location>
</feature>
<dbReference type="PANTHER" id="PTHR35526:SF3">
    <property type="entry name" value="ANTI-SIGMA-F FACTOR RSBW"/>
    <property type="match status" value="1"/>
</dbReference>
<name>A0A919UXX5_9ACTN</name>
<proteinExistence type="predicted"/>
<keyword evidence="1" id="KW-0723">Serine/threonine-protein kinase</keyword>
<sequence>MAAEPCAPPDCPDGEHPGPASPGAHIEPRTAGHLVWHRAFPGTPDQAARARAFVRFLLSGLPCADEAELIVSELAGNALRHTRSAAEGGWFAVEVTLTPGSGPDDPATVVITVDDCGGGGVPSFTGRSPVEAFAESGRGLATVAALAARTGYHGSPATGHRVWAVFALRAARAGSGAI</sequence>
<evidence type="ECO:0000313" key="5">
    <source>
        <dbReference type="Proteomes" id="UP000655287"/>
    </source>
</evidence>
<comment type="caution">
    <text evidence="4">The sequence shown here is derived from an EMBL/GenBank/DDBJ whole genome shotgun (WGS) entry which is preliminary data.</text>
</comment>
<dbReference type="InterPro" id="IPR050267">
    <property type="entry name" value="Anti-sigma-factor_SerPK"/>
</dbReference>
<evidence type="ECO:0000256" key="1">
    <source>
        <dbReference type="ARBA" id="ARBA00022527"/>
    </source>
</evidence>
<reference evidence="4" key="1">
    <citation type="submission" date="2021-01" db="EMBL/GenBank/DDBJ databases">
        <title>Whole genome shotgun sequence of Sphaerisporangium rufum NBRC 109079.</title>
        <authorList>
            <person name="Komaki H."/>
            <person name="Tamura T."/>
        </authorList>
    </citation>
    <scope>NUCLEOTIDE SEQUENCE</scope>
    <source>
        <strain evidence="4">NBRC 109079</strain>
    </source>
</reference>
<keyword evidence="1" id="KW-0418">Kinase</keyword>
<keyword evidence="1" id="KW-0808">Transferase</keyword>
<dbReference type="CDD" id="cd16936">
    <property type="entry name" value="HATPase_RsbW-like"/>
    <property type="match status" value="1"/>
</dbReference>
<dbReference type="SUPFAM" id="SSF55874">
    <property type="entry name" value="ATPase domain of HSP90 chaperone/DNA topoisomerase II/histidine kinase"/>
    <property type="match status" value="1"/>
</dbReference>
<dbReference type="AlphaFoldDB" id="A0A919UXX5"/>
<evidence type="ECO:0000259" key="3">
    <source>
        <dbReference type="Pfam" id="PF13581"/>
    </source>
</evidence>
<dbReference type="InterPro" id="IPR003594">
    <property type="entry name" value="HATPase_dom"/>
</dbReference>
<dbReference type="PANTHER" id="PTHR35526">
    <property type="entry name" value="ANTI-SIGMA-F FACTOR RSBW-RELATED"/>
    <property type="match status" value="1"/>
</dbReference>
<feature type="compositionally biased region" description="Pro residues" evidence="2">
    <location>
        <begin position="1"/>
        <end position="11"/>
    </location>
</feature>
<gene>
    <name evidence="4" type="ORF">Sru01_12860</name>
</gene>
<evidence type="ECO:0000256" key="2">
    <source>
        <dbReference type="SAM" id="MobiDB-lite"/>
    </source>
</evidence>
<accession>A0A919UXX5</accession>
<protein>
    <recommendedName>
        <fullName evidence="3">Histidine kinase/HSP90-like ATPase domain-containing protein</fullName>
    </recommendedName>
</protein>
<dbReference type="RefSeq" id="WP_203982941.1">
    <property type="nucleotide sequence ID" value="NZ_BOOU01000015.1"/>
</dbReference>
<evidence type="ECO:0000313" key="4">
    <source>
        <dbReference type="EMBL" id="GII76304.1"/>
    </source>
</evidence>
<dbReference type="Proteomes" id="UP000655287">
    <property type="component" value="Unassembled WGS sequence"/>
</dbReference>